<sequence length="224" mass="24302">MNTSHSLGNGIQIRGILIAALALLPATMAAQTAAAQSGTRTAPPRAAGSGTKVAGNHAAGNAVGLQGYCPVCVIKMKQWVKGDPQFSVKHDGKTYLFPSEEQKKMFLSNPAQFTPALGGDCVVALVEMHKRVPGNVQFSSMHNDRLYLFANEKAKAMFEADKAKYENADLALDGKCSVCKVEMNQDMAGNPAFTSFYRGMRYQFPGEKQQQMFNQNPAKYDVTK</sequence>
<dbReference type="GO" id="GO:0016491">
    <property type="term" value="F:oxidoreductase activity"/>
    <property type="evidence" value="ECO:0007669"/>
    <property type="project" value="InterPro"/>
</dbReference>
<comment type="caution">
    <text evidence="2">The sequence shown here is derived from an EMBL/GenBank/DDBJ whole genome shotgun (WGS) entry which is preliminary data.</text>
</comment>
<name>A0A0J1BM07_RHOIS</name>
<protein>
    <submittedName>
        <fullName evidence="2">YHS domain protein</fullName>
    </submittedName>
</protein>
<dbReference type="EMBL" id="LECT01000006">
    <property type="protein sequence ID" value="KLU07512.1"/>
    <property type="molecule type" value="Genomic_DNA"/>
</dbReference>
<keyword evidence="3" id="KW-1185">Reference proteome</keyword>
<evidence type="ECO:0000256" key="1">
    <source>
        <dbReference type="SAM" id="SignalP"/>
    </source>
</evidence>
<gene>
    <name evidence="2" type="ORF">RISK_000590</name>
</gene>
<feature type="chain" id="PRO_5005248302" evidence="1">
    <location>
        <begin position="36"/>
        <end position="224"/>
    </location>
</feature>
<dbReference type="AlphaFoldDB" id="A0A0J1BM07"/>
<dbReference type="PATRIC" id="fig|595434.4.peg.572"/>
<dbReference type="RefSeq" id="WP_047812628.1">
    <property type="nucleotide sequence ID" value="NZ_LECT01000006.1"/>
</dbReference>
<keyword evidence="1" id="KW-0732">Signal</keyword>
<proteinExistence type="predicted"/>
<dbReference type="Proteomes" id="UP000036367">
    <property type="component" value="Unassembled WGS sequence"/>
</dbReference>
<dbReference type="OrthoDB" id="272239at2"/>
<reference evidence="2" key="1">
    <citation type="submission" date="2015-05" db="EMBL/GenBank/DDBJ databases">
        <title>Permanent draft genome of Rhodopirellula islandicus K833.</title>
        <authorList>
            <person name="Kizina J."/>
            <person name="Richter M."/>
            <person name="Glockner F.O."/>
            <person name="Harder J."/>
        </authorList>
    </citation>
    <scope>NUCLEOTIDE SEQUENCE [LARGE SCALE GENOMIC DNA]</scope>
    <source>
        <strain evidence="2">K833</strain>
    </source>
</reference>
<dbReference type="STRING" id="595434.RISK_000590"/>
<accession>A0A0J1BM07</accession>
<dbReference type="Gene3D" id="1.10.620.20">
    <property type="entry name" value="Ribonucleotide Reductase, subunit A"/>
    <property type="match status" value="2"/>
</dbReference>
<feature type="signal peptide" evidence="1">
    <location>
        <begin position="1"/>
        <end position="35"/>
    </location>
</feature>
<evidence type="ECO:0000313" key="2">
    <source>
        <dbReference type="EMBL" id="KLU07512.1"/>
    </source>
</evidence>
<dbReference type="InterPro" id="IPR012348">
    <property type="entry name" value="RNR-like"/>
</dbReference>
<organism evidence="2 3">
    <name type="scientific">Rhodopirellula islandica</name>
    <dbReference type="NCBI Taxonomy" id="595434"/>
    <lineage>
        <taxon>Bacteria</taxon>
        <taxon>Pseudomonadati</taxon>
        <taxon>Planctomycetota</taxon>
        <taxon>Planctomycetia</taxon>
        <taxon>Pirellulales</taxon>
        <taxon>Pirellulaceae</taxon>
        <taxon>Rhodopirellula</taxon>
    </lineage>
</organism>
<evidence type="ECO:0000313" key="3">
    <source>
        <dbReference type="Proteomes" id="UP000036367"/>
    </source>
</evidence>